<protein>
    <submittedName>
        <fullName evidence="1">Uncharacterized protein</fullName>
    </submittedName>
</protein>
<dbReference type="EMBL" id="JACXAA010000008">
    <property type="protein sequence ID" value="MBD2755353.1"/>
    <property type="molecule type" value="Genomic_DNA"/>
</dbReference>
<evidence type="ECO:0000313" key="2">
    <source>
        <dbReference type="Proteomes" id="UP000653797"/>
    </source>
</evidence>
<dbReference type="AlphaFoldDB" id="A0A927B4S1"/>
<dbReference type="RefSeq" id="WP_191040978.1">
    <property type="nucleotide sequence ID" value="NZ_JACXAA010000008.1"/>
</dbReference>
<keyword evidence="2" id="KW-1185">Reference proteome</keyword>
<reference evidence="1" key="1">
    <citation type="submission" date="2020-09" db="EMBL/GenBank/DDBJ databases">
        <authorList>
            <person name="Kim M.K."/>
        </authorList>
    </citation>
    <scope>NUCLEOTIDE SEQUENCE</scope>
    <source>
        <strain evidence="1">BT704</strain>
    </source>
</reference>
<name>A0A927B4S1_9BACT</name>
<accession>A0A927B4S1</accession>
<gene>
    <name evidence="1" type="ORF">IC230_20800</name>
</gene>
<comment type="caution">
    <text evidence="1">The sequence shown here is derived from an EMBL/GenBank/DDBJ whole genome shotgun (WGS) entry which is preliminary data.</text>
</comment>
<sequence>MSTFTIDFPGTASQFTTKASSAITEKGGQFLGDTSTGTFRIKTGIGAVEGTYQVMSPDSTQQTPVSITITKKPFIVSTNQIKTAISDFF</sequence>
<proteinExistence type="predicted"/>
<evidence type="ECO:0000313" key="1">
    <source>
        <dbReference type="EMBL" id="MBD2755353.1"/>
    </source>
</evidence>
<organism evidence="1 2">
    <name type="scientific">Spirosoma validum</name>
    <dbReference type="NCBI Taxonomy" id="2771355"/>
    <lineage>
        <taxon>Bacteria</taxon>
        <taxon>Pseudomonadati</taxon>
        <taxon>Bacteroidota</taxon>
        <taxon>Cytophagia</taxon>
        <taxon>Cytophagales</taxon>
        <taxon>Cytophagaceae</taxon>
        <taxon>Spirosoma</taxon>
    </lineage>
</organism>
<dbReference type="Proteomes" id="UP000653797">
    <property type="component" value="Unassembled WGS sequence"/>
</dbReference>